<keyword evidence="1" id="KW-0378">Hydrolase</keyword>
<evidence type="ECO:0000313" key="1">
    <source>
        <dbReference type="EMBL" id="SHG10533.1"/>
    </source>
</evidence>
<name>A0A1M5H3R8_9FLAO</name>
<dbReference type="OrthoDB" id="5570653at2"/>
<keyword evidence="1" id="KW-0255">Endonuclease</keyword>
<dbReference type="PANTHER" id="PTHR38813">
    <property type="match status" value="1"/>
</dbReference>
<dbReference type="Proteomes" id="UP000184020">
    <property type="component" value="Unassembled WGS sequence"/>
</dbReference>
<dbReference type="Gene3D" id="3.30.2310.20">
    <property type="entry name" value="RelE-like"/>
    <property type="match status" value="1"/>
</dbReference>
<dbReference type="STRING" id="229205.SAMN05444372_102276"/>
<proteinExistence type="predicted"/>
<dbReference type="GO" id="GO:0004519">
    <property type="term" value="F:endonuclease activity"/>
    <property type="evidence" value="ECO:0007669"/>
    <property type="project" value="UniProtKB-KW"/>
</dbReference>
<dbReference type="PANTHER" id="PTHR38813:SF1">
    <property type="entry name" value="TOXIN RELE1-RELATED"/>
    <property type="match status" value="1"/>
</dbReference>
<dbReference type="InterPro" id="IPR035093">
    <property type="entry name" value="RelE/ParE_toxin_dom_sf"/>
</dbReference>
<sequence>MIVEYSKMFLKDIQKISDNTLKKQLLESINLFKNAYSLLEVPNIKKLKGHPEAYRFRLGKYRLGFYYNGKKIEMERFVKRENIYKLFP</sequence>
<dbReference type="EMBL" id="FQWF01000002">
    <property type="protein sequence ID" value="SHG10533.1"/>
    <property type="molecule type" value="Genomic_DNA"/>
</dbReference>
<dbReference type="SUPFAM" id="SSF143011">
    <property type="entry name" value="RelE-like"/>
    <property type="match status" value="1"/>
</dbReference>
<reference evidence="2" key="1">
    <citation type="submission" date="2016-11" db="EMBL/GenBank/DDBJ databases">
        <authorList>
            <person name="Varghese N."/>
            <person name="Submissions S."/>
        </authorList>
    </citation>
    <scope>NUCLEOTIDE SEQUENCE [LARGE SCALE GENOMIC DNA]</scope>
    <source>
        <strain evidence="2">DSM 17659</strain>
    </source>
</reference>
<protein>
    <submittedName>
        <fullName evidence="1">mRNA-degrading endonuclease RelE, toxin component of the RelBE toxin-antitoxin system</fullName>
    </submittedName>
</protein>
<keyword evidence="1" id="KW-0540">Nuclease</keyword>
<dbReference type="AlphaFoldDB" id="A0A1M5H3R8"/>
<gene>
    <name evidence="1" type="ORF">SAMN05444372_102276</name>
</gene>
<evidence type="ECO:0000313" key="2">
    <source>
        <dbReference type="Proteomes" id="UP000184020"/>
    </source>
</evidence>
<accession>A0A1M5H3R8</accession>
<dbReference type="RefSeq" id="WP_073017219.1">
    <property type="nucleotide sequence ID" value="NZ_FQWF01000002.1"/>
</dbReference>
<keyword evidence="2" id="KW-1185">Reference proteome</keyword>
<organism evidence="1 2">
    <name type="scientific">Flavobacterium micromati</name>
    <dbReference type="NCBI Taxonomy" id="229205"/>
    <lineage>
        <taxon>Bacteria</taxon>
        <taxon>Pseudomonadati</taxon>
        <taxon>Bacteroidota</taxon>
        <taxon>Flavobacteriia</taxon>
        <taxon>Flavobacteriales</taxon>
        <taxon>Flavobacteriaceae</taxon>
        <taxon>Flavobacterium</taxon>
    </lineage>
</organism>
<dbReference type="InterPro" id="IPR052747">
    <property type="entry name" value="TA_system_RelE_toxin"/>
</dbReference>